<dbReference type="AlphaFoldDB" id="A0A059CIE6"/>
<organism evidence="2">
    <name type="scientific">Eucalyptus grandis</name>
    <name type="common">Flooded gum</name>
    <dbReference type="NCBI Taxonomy" id="71139"/>
    <lineage>
        <taxon>Eukaryota</taxon>
        <taxon>Viridiplantae</taxon>
        <taxon>Streptophyta</taxon>
        <taxon>Embryophyta</taxon>
        <taxon>Tracheophyta</taxon>
        <taxon>Spermatophyta</taxon>
        <taxon>Magnoliopsida</taxon>
        <taxon>eudicotyledons</taxon>
        <taxon>Gunneridae</taxon>
        <taxon>Pentapetalae</taxon>
        <taxon>rosids</taxon>
        <taxon>malvids</taxon>
        <taxon>Myrtales</taxon>
        <taxon>Myrtaceae</taxon>
        <taxon>Myrtoideae</taxon>
        <taxon>Eucalypteae</taxon>
        <taxon>Eucalyptus</taxon>
    </lineage>
</organism>
<reference evidence="2" key="1">
    <citation type="submission" date="2013-07" db="EMBL/GenBank/DDBJ databases">
        <title>The genome of Eucalyptus grandis.</title>
        <authorList>
            <person name="Schmutz J."/>
            <person name="Hayes R."/>
            <person name="Myburg A."/>
            <person name="Tuskan G."/>
            <person name="Grattapaglia D."/>
            <person name="Rokhsar D.S."/>
        </authorList>
    </citation>
    <scope>NUCLEOTIDE SEQUENCE</scope>
    <source>
        <tissue evidence="2">Leaf extractions</tissue>
    </source>
</reference>
<keyword evidence="1" id="KW-1133">Transmembrane helix</keyword>
<dbReference type="EMBL" id="KK198756">
    <property type="protein sequence ID" value="KCW78238.1"/>
    <property type="molecule type" value="Genomic_DNA"/>
</dbReference>
<evidence type="ECO:0000313" key="2">
    <source>
        <dbReference type="EMBL" id="KCW78238.1"/>
    </source>
</evidence>
<dbReference type="Gramene" id="KCW78238">
    <property type="protein sequence ID" value="KCW78238"/>
    <property type="gene ID" value="EUGRSUZ_D02426"/>
</dbReference>
<protein>
    <submittedName>
        <fullName evidence="2">Uncharacterized protein</fullName>
    </submittedName>
</protein>
<accession>A0A059CIE6</accession>
<keyword evidence="1" id="KW-0812">Transmembrane</keyword>
<keyword evidence="1" id="KW-0472">Membrane</keyword>
<feature type="transmembrane region" description="Helical" evidence="1">
    <location>
        <begin position="12"/>
        <end position="32"/>
    </location>
</feature>
<proteinExistence type="predicted"/>
<gene>
    <name evidence="2" type="ORF">EUGRSUZ_D02426</name>
</gene>
<evidence type="ECO:0000256" key="1">
    <source>
        <dbReference type="SAM" id="Phobius"/>
    </source>
</evidence>
<name>A0A059CIE6_EUCGR</name>
<sequence length="67" mass="7679">MKRAFPSKLTNIVIPLISTLTIVHAFVSSLLVKLKQKRLVHYLIIAEQRNRTKSCTTRGISLWEKMG</sequence>
<dbReference type="InParanoid" id="A0A059CIE6"/>